<evidence type="ECO:0008006" key="3">
    <source>
        <dbReference type="Google" id="ProtNLM"/>
    </source>
</evidence>
<accession>A0ABM8ZCF7</accession>
<sequence>MKPLLGLSRVVLERCPTLEVPETSVMAVGIQREEVEKIRKAKGIKVQRFERTLNLSRSRYYRWLQYETDLPLEFVLGIKKIIGLTNSEFLSLLVPHTEEFLDVLLVTAYPGTNSKLANRGRNHILEEELMKQSKLGEQDDIYRLILCYYALEYKGQHNSKNIEQERLENYFEKVETFSLFDVILYLAYVDFTIDQKDGYGRNSNFLLVKGWIKQQLKYVHATDLKIVFGIWLDVAMLQFFADDLASAKKTLQEIQSFLSEIGHETFDTILVKNLLEYMKNFSRPNDQMQLIMASKNLVEQHKLLLSTFEYDYWTQLLDQDSFAVTNLTTKKLATHL</sequence>
<keyword evidence="2" id="KW-1185">Reference proteome</keyword>
<dbReference type="RefSeq" id="WP_230099046.1">
    <property type="nucleotide sequence ID" value="NZ_CAKKNT010000020.1"/>
</dbReference>
<gene>
    <name evidence="1" type="ORF">WGH24286_01413</name>
</gene>
<comment type="caution">
    <text evidence="1">The sequence shown here is derived from an EMBL/GenBank/DDBJ whole genome shotgun (WGS) entry which is preliminary data.</text>
</comment>
<evidence type="ECO:0000313" key="1">
    <source>
        <dbReference type="EMBL" id="CAH0418970.1"/>
    </source>
</evidence>
<proteinExistence type="predicted"/>
<organism evidence="1 2">
    <name type="scientific">Periweissella ghanensis</name>
    <dbReference type="NCBI Taxonomy" id="467997"/>
    <lineage>
        <taxon>Bacteria</taxon>
        <taxon>Bacillati</taxon>
        <taxon>Bacillota</taxon>
        <taxon>Bacilli</taxon>
        <taxon>Lactobacillales</taxon>
        <taxon>Lactobacillaceae</taxon>
        <taxon>Periweissella</taxon>
    </lineage>
</organism>
<dbReference type="InterPro" id="IPR001387">
    <property type="entry name" value="Cro/C1-type_HTH"/>
</dbReference>
<dbReference type="EMBL" id="CAKKNT010000020">
    <property type="protein sequence ID" value="CAH0418970.1"/>
    <property type="molecule type" value="Genomic_DNA"/>
</dbReference>
<dbReference type="Proteomes" id="UP000789719">
    <property type="component" value="Unassembled WGS sequence"/>
</dbReference>
<name>A0ABM8ZCF7_9LACO</name>
<dbReference type="CDD" id="cd00093">
    <property type="entry name" value="HTH_XRE"/>
    <property type="match status" value="1"/>
</dbReference>
<reference evidence="1 2" key="1">
    <citation type="submission" date="2021-11" db="EMBL/GenBank/DDBJ databases">
        <authorList>
            <person name="Depoorter E."/>
        </authorList>
    </citation>
    <scope>NUCLEOTIDE SEQUENCE [LARGE SCALE GENOMIC DNA]</scope>
    <source>
        <strain evidence="1 2">LMG 24286</strain>
    </source>
</reference>
<evidence type="ECO:0000313" key="2">
    <source>
        <dbReference type="Proteomes" id="UP000789719"/>
    </source>
</evidence>
<protein>
    <recommendedName>
        <fullName evidence="3">XRE family transcriptional regulator</fullName>
    </recommendedName>
</protein>